<evidence type="ECO:0000313" key="1">
    <source>
        <dbReference type="EMBL" id="KAA1066831.1"/>
    </source>
</evidence>
<dbReference type="EMBL" id="VSWC01000194">
    <property type="protein sequence ID" value="KAA1066831.1"/>
    <property type="molecule type" value="Genomic_DNA"/>
</dbReference>
<dbReference type="AlphaFoldDB" id="A0A5B0LQV3"/>
<sequence>MSQTQEGTFSSKEEIKRMLPRGSITVIDMDRTLLDWRFTPASIPFCPTRAETSNPPSQIQTQLAPSYGYDTFQQPPVFQQPSVFHNTNTSQSDFARPYAYQPPATHFDYSPRRFTDHVLQPVQNQRSQVALSHLTIPNIGTLGRPNHKNKTFHSVRDQPCHRRRIPAVSIFLALSRAGKAATPSA</sequence>
<protein>
    <submittedName>
        <fullName evidence="1">Uncharacterized protein</fullName>
    </submittedName>
</protein>
<proteinExistence type="predicted"/>
<comment type="caution">
    <text evidence="1">The sequence shown here is derived from an EMBL/GenBank/DDBJ whole genome shotgun (WGS) entry which is preliminary data.</text>
</comment>
<gene>
    <name evidence="1" type="ORF">PGT21_000025</name>
</gene>
<dbReference type="Proteomes" id="UP000324748">
    <property type="component" value="Unassembled WGS sequence"/>
</dbReference>
<organism evidence="1 2">
    <name type="scientific">Puccinia graminis f. sp. tritici</name>
    <dbReference type="NCBI Taxonomy" id="56615"/>
    <lineage>
        <taxon>Eukaryota</taxon>
        <taxon>Fungi</taxon>
        <taxon>Dikarya</taxon>
        <taxon>Basidiomycota</taxon>
        <taxon>Pucciniomycotina</taxon>
        <taxon>Pucciniomycetes</taxon>
        <taxon>Pucciniales</taxon>
        <taxon>Pucciniaceae</taxon>
        <taxon>Puccinia</taxon>
    </lineage>
</organism>
<accession>A0A5B0LQV3</accession>
<reference evidence="1 2" key="1">
    <citation type="submission" date="2019-05" db="EMBL/GenBank/DDBJ databases">
        <title>Emergence of the Ug99 lineage of the wheat stem rust pathogen through somatic hybridization.</title>
        <authorList>
            <person name="Li F."/>
            <person name="Upadhyaya N.M."/>
            <person name="Sperschneider J."/>
            <person name="Matny O."/>
            <person name="Nguyen-Phuc H."/>
            <person name="Mago R."/>
            <person name="Raley C."/>
            <person name="Miller M.E."/>
            <person name="Silverstein K.A.T."/>
            <person name="Henningsen E."/>
            <person name="Hirsch C.D."/>
            <person name="Visser B."/>
            <person name="Pretorius Z.A."/>
            <person name="Steffenson B.J."/>
            <person name="Schwessinger B."/>
            <person name="Dodds P.N."/>
            <person name="Figueroa M."/>
        </authorList>
    </citation>
    <scope>NUCLEOTIDE SEQUENCE [LARGE SCALE GENOMIC DNA]</scope>
    <source>
        <strain evidence="1">21-0</strain>
    </source>
</reference>
<name>A0A5B0LQV3_PUCGR</name>
<keyword evidence="2" id="KW-1185">Reference proteome</keyword>
<evidence type="ECO:0000313" key="2">
    <source>
        <dbReference type="Proteomes" id="UP000324748"/>
    </source>
</evidence>